<protein>
    <submittedName>
        <fullName evidence="2">Putative secreted protein</fullName>
    </submittedName>
</protein>
<evidence type="ECO:0000256" key="1">
    <source>
        <dbReference type="SAM" id="SignalP"/>
    </source>
</evidence>
<organism evidence="2">
    <name type="scientific">Anopheles darlingi</name>
    <name type="common">Mosquito</name>
    <dbReference type="NCBI Taxonomy" id="43151"/>
    <lineage>
        <taxon>Eukaryota</taxon>
        <taxon>Metazoa</taxon>
        <taxon>Ecdysozoa</taxon>
        <taxon>Arthropoda</taxon>
        <taxon>Hexapoda</taxon>
        <taxon>Insecta</taxon>
        <taxon>Pterygota</taxon>
        <taxon>Neoptera</taxon>
        <taxon>Endopterygota</taxon>
        <taxon>Diptera</taxon>
        <taxon>Nematocera</taxon>
        <taxon>Culicoidea</taxon>
        <taxon>Culicidae</taxon>
        <taxon>Anophelinae</taxon>
        <taxon>Anopheles</taxon>
    </lineage>
</organism>
<sequence>MSPGVAPPPSGCVALVVALLLRLIGSGAHGMDTSFQVGHDAIGVHEDALSTEDEALEQFLPLEIESNWSTEPHLQTLSRVK</sequence>
<accession>A0A2M4DNA5</accession>
<evidence type="ECO:0000313" key="2">
    <source>
        <dbReference type="EMBL" id="MBW78618.1"/>
    </source>
</evidence>
<feature type="signal peptide" evidence="1">
    <location>
        <begin position="1"/>
        <end position="30"/>
    </location>
</feature>
<dbReference type="AlphaFoldDB" id="A0A2M4DNA5"/>
<keyword evidence="1" id="KW-0732">Signal</keyword>
<reference evidence="2" key="1">
    <citation type="submission" date="2018-01" db="EMBL/GenBank/DDBJ databases">
        <title>An insight into the sialome of Amazonian anophelines.</title>
        <authorList>
            <person name="Ribeiro J.M."/>
            <person name="Scarpassa V."/>
            <person name="Calvo E."/>
        </authorList>
    </citation>
    <scope>NUCLEOTIDE SEQUENCE</scope>
</reference>
<proteinExistence type="predicted"/>
<dbReference type="EMBL" id="GGFL01014440">
    <property type="protein sequence ID" value="MBW78618.1"/>
    <property type="molecule type" value="Transcribed_RNA"/>
</dbReference>
<feature type="chain" id="PRO_5014831222" evidence="1">
    <location>
        <begin position="31"/>
        <end position="81"/>
    </location>
</feature>
<name>A0A2M4DNA5_ANODA</name>